<sequence length="85" mass="9905">MKSIVVGSFKFLEAHSGFKMPLIVIYENPLGHDGWFVGRLFNLEEPTNYIVKAKTLEEIELKIPSRFIRFNRHISDDKCIVCTYL</sequence>
<dbReference type="EMBL" id="LN483079">
    <property type="protein sequence ID" value="CEA05726.1"/>
    <property type="molecule type" value="Genomic_DNA"/>
</dbReference>
<evidence type="ECO:0000313" key="1">
    <source>
        <dbReference type="EMBL" id="CEA05726.1"/>
    </source>
</evidence>
<accession>A0A078MLW8</accession>
<dbReference type="PATRIC" id="fig|1461583.4.peg.2513"/>
<reference evidence="1" key="1">
    <citation type="submission" date="2014-07" db="EMBL/GenBank/DDBJ databases">
        <authorList>
            <person name="Urmite Genomes Urmite Genomes"/>
        </authorList>
    </citation>
    <scope>NUCLEOTIDE SEQUENCE</scope>
    <source>
        <strain evidence="1">13S34_air</strain>
    </source>
</reference>
<protein>
    <submittedName>
        <fullName evidence="1">Uncharacterized protein</fullName>
    </submittedName>
</protein>
<dbReference type="HOGENOM" id="CLU_2508758_0_0_9"/>
<gene>
    <name evidence="1" type="ORF">BN1050_02620</name>
</gene>
<proteinExistence type="predicted"/>
<name>A0A078MLW8_9BACL</name>
<organism evidence="1">
    <name type="scientific">Metalysinibacillus saudimassiliensis</name>
    <dbReference type="NCBI Taxonomy" id="1461583"/>
    <lineage>
        <taxon>Bacteria</taxon>
        <taxon>Bacillati</taxon>
        <taxon>Bacillota</taxon>
        <taxon>Bacilli</taxon>
        <taxon>Bacillales</taxon>
        <taxon>Caryophanaceae</taxon>
        <taxon>Metalysinibacillus</taxon>
    </lineage>
</organism>
<dbReference type="AlphaFoldDB" id="A0A078MLW8"/>